<dbReference type="Proteomes" id="UP000441797">
    <property type="component" value="Unassembled WGS sequence"/>
</dbReference>
<dbReference type="InterPro" id="IPR001387">
    <property type="entry name" value="Cro/C1-type_HTH"/>
</dbReference>
<dbReference type="GO" id="GO:0003677">
    <property type="term" value="F:DNA binding"/>
    <property type="evidence" value="ECO:0007669"/>
    <property type="project" value="InterPro"/>
</dbReference>
<proteinExistence type="predicted"/>
<dbReference type="Pfam" id="PF13443">
    <property type="entry name" value="HTH_26"/>
    <property type="match status" value="1"/>
</dbReference>
<protein>
    <recommendedName>
        <fullName evidence="1">HTH cro/C1-type domain-containing protein</fullName>
    </recommendedName>
</protein>
<dbReference type="SUPFAM" id="SSF47413">
    <property type="entry name" value="lambda repressor-like DNA-binding domains"/>
    <property type="match status" value="1"/>
</dbReference>
<sequence length="81" mass="9658">MYVCESTSKEKFLQLSYRDLRQRTGIQISNWSKWFNGTMSPTLDTLRRIANDLDMPLLELIEVFEERRSRTIQRSKEIESA</sequence>
<gene>
    <name evidence="2" type="ORF">BWI75_25565</name>
</gene>
<evidence type="ECO:0000313" key="2">
    <source>
        <dbReference type="EMBL" id="MUL39534.1"/>
    </source>
</evidence>
<dbReference type="OrthoDB" id="9801008at2"/>
<dbReference type="EMBL" id="NAPY01000094">
    <property type="protein sequence ID" value="MUL39534.1"/>
    <property type="molecule type" value="Genomic_DNA"/>
</dbReference>
<dbReference type="CDD" id="cd00093">
    <property type="entry name" value="HTH_XRE"/>
    <property type="match status" value="1"/>
</dbReference>
<dbReference type="RefSeq" id="WP_155707522.1">
    <property type="nucleotide sequence ID" value="NZ_CAWPEY010000104.1"/>
</dbReference>
<feature type="domain" description="HTH cro/C1-type" evidence="1">
    <location>
        <begin position="32"/>
        <end position="60"/>
    </location>
</feature>
<dbReference type="Gene3D" id="1.10.260.40">
    <property type="entry name" value="lambda repressor-like DNA-binding domains"/>
    <property type="match status" value="1"/>
</dbReference>
<keyword evidence="3" id="KW-1185">Reference proteome</keyword>
<organism evidence="2 3">
    <name type="scientific">Gloeocapsopsis dulcis AAB1 = 1H9</name>
    <dbReference type="NCBI Taxonomy" id="1433147"/>
    <lineage>
        <taxon>Bacteria</taxon>
        <taxon>Bacillati</taxon>
        <taxon>Cyanobacteriota</taxon>
        <taxon>Cyanophyceae</taxon>
        <taxon>Oscillatoriophycideae</taxon>
        <taxon>Chroococcales</taxon>
        <taxon>Chroococcaceae</taxon>
        <taxon>Gloeocapsopsis</taxon>
        <taxon>Gloeocapsopsis dulcis</taxon>
    </lineage>
</organism>
<dbReference type="AlphaFoldDB" id="A0A6N8G3Z8"/>
<dbReference type="InterPro" id="IPR010982">
    <property type="entry name" value="Lambda_DNA-bd_dom_sf"/>
</dbReference>
<evidence type="ECO:0000259" key="1">
    <source>
        <dbReference type="PROSITE" id="PS50943"/>
    </source>
</evidence>
<evidence type="ECO:0000313" key="3">
    <source>
        <dbReference type="Proteomes" id="UP000441797"/>
    </source>
</evidence>
<accession>A0A6N8G3Z8</accession>
<name>A0A6N8G3Z8_9CHRO</name>
<dbReference type="PROSITE" id="PS50943">
    <property type="entry name" value="HTH_CROC1"/>
    <property type="match status" value="1"/>
</dbReference>
<reference evidence="2 3" key="1">
    <citation type="journal article" date="2019" name="Front. Microbiol.">
        <title>Genomic Features for Desiccation Tolerance and Sugar Biosynthesis in the Extremophile Gloeocapsopsis sp. UTEX B3054.</title>
        <authorList>
            <person name="Urrejola C."/>
            <person name="Alcorta J."/>
            <person name="Salas L."/>
            <person name="Vasquez M."/>
            <person name="Polz M.F."/>
            <person name="Vicuna R."/>
            <person name="Diez B."/>
        </authorList>
    </citation>
    <scope>NUCLEOTIDE SEQUENCE [LARGE SCALE GENOMIC DNA]</scope>
    <source>
        <strain evidence="2 3">1H9</strain>
    </source>
</reference>
<comment type="caution">
    <text evidence="2">The sequence shown here is derived from an EMBL/GenBank/DDBJ whole genome shotgun (WGS) entry which is preliminary data.</text>
</comment>